<dbReference type="AlphaFoldDB" id="A0A6J7JGB5"/>
<protein>
    <submittedName>
        <fullName evidence="1">Unannotated protein</fullName>
    </submittedName>
</protein>
<proteinExistence type="predicted"/>
<gene>
    <name evidence="1" type="ORF">UFOPK3786_00126</name>
</gene>
<name>A0A6J7JGB5_9ZZZZ</name>
<organism evidence="1">
    <name type="scientific">freshwater metagenome</name>
    <dbReference type="NCBI Taxonomy" id="449393"/>
    <lineage>
        <taxon>unclassified sequences</taxon>
        <taxon>metagenomes</taxon>
        <taxon>ecological metagenomes</taxon>
    </lineage>
</organism>
<sequence>MGRRALSLVLVLMLATFQLGQISSNADLIPDEQFDGLGNGYQYGTPGNGYLSMWFTDSDIKPMPPAITAFTPTSGSSFPKKCESLSDPVCLSEKFIEVYTQYPSCKNANLRNCLSDVWAIDQSGKKHQGVFVRSIKGLEKPLFEENIENAIPQSSLPQVVRFPTLVGLENQDFLVTATMKGVRQVSNNFDDPGKQLEVFIHAVNIAPASVKLEAGATNWIKFAVDNKQFNSCVAIGDGECAKPIMLPQGIRYGLKLKTSRNIARWLESRTRNPIVSVERNASDYFTTLEGESVLVPSISGGGEFTSLPVEIRNRYPEADPSKSSSHITWGMSSASQGTTTLNDLKIWLPFLGERATVMPSAWSFRSLGVVASYQLTTSPYRECAEKSSTILLGIVSSNATAFSSGPPVFNSESVSLDYQIAAPHLTSKGETFIGSYSLIMNSAFARCIYSLTNAPVKATVSVINTDGKKQIATEAFYESGGWIRLSAEGFTFSSPTVRIKLVQDPGPAMSNDNASKPMAQKPSTIQKKQTISCKKGKVTKKVTGINPKCPIGFKIK</sequence>
<evidence type="ECO:0000313" key="1">
    <source>
        <dbReference type="EMBL" id="CAB4941817.1"/>
    </source>
</evidence>
<dbReference type="EMBL" id="CAFBNK010000010">
    <property type="protein sequence ID" value="CAB4941817.1"/>
    <property type="molecule type" value="Genomic_DNA"/>
</dbReference>
<reference evidence="1" key="1">
    <citation type="submission" date="2020-05" db="EMBL/GenBank/DDBJ databases">
        <authorList>
            <person name="Chiriac C."/>
            <person name="Salcher M."/>
            <person name="Ghai R."/>
            <person name="Kavagutti S V."/>
        </authorList>
    </citation>
    <scope>NUCLEOTIDE SEQUENCE</scope>
</reference>
<accession>A0A6J7JGB5</accession>